<gene>
    <name evidence="5" type="ORF">A2744_03810</name>
</gene>
<dbReference type="PANTHER" id="PTHR43179:SF12">
    <property type="entry name" value="GALACTOFURANOSYLTRANSFERASE GLFT2"/>
    <property type="match status" value="1"/>
</dbReference>
<accession>A0A1G1Y2Y0</accession>
<evidence type="ECO:0000256" key="1">
    <source>
        <dbReference type="ARBA" id="ARBA00006739"/>
    </source>
</evidence>
<dbReference type="InterPro" id="IPR001173">
    <property type="entry name" value="Glyco_trans_2-like"/>
</dbReference>
<dbReference type="CDD" id="cd04186">
    <property type="entry name" value="GT_2_like_c"/>
    <property type="match status" value="1"/>
</dbReference>
<comment type="caution">
    <text evidence="5">The sequence shown here is derived from an EMBL/GenBank/DDBJ whole genome shotgun (WGS) entry which is preliminary data.</text>
</comment>
<feature type="domain" description="Glycosyltransferase 2-like" evidence="4">
    <location>
        <begin position="5"/>
        <end position="191"/>
    </location>
</feature>
<reference evidence="5 6" key="1">
    <citation type="journal article" date="2016" name="Nat. Commun.">
        <title>Thousands of microbial genomes shed light on interconnected biogeochemical processes in an aquifer system.</title>
        <authorList>
            <person name="Anantharaman K."/>
            <person name="Brown C.T."/>
            <person name="Hug L.A."/>
            <person name="Sharon I."/>
            <person name="Castelle C.J."/>
            <person name="Probst A.J."/>
            <person name="Thomas B.C."/>
            <person name="Singh A."/>
            <person name="Wilkins M.J."/>
            <person name="Karaoz U."/>
            <person name="Brodie E.L."/>
            <person name="Williams K.H."/>
            <person name="Hubbard S.S."/>
            <person name="Banfield J.F."/>
        </authorList>
    </citation>
    <scope>NUCLEOTIDE SEQUENCE [LARGE SCALE GENOMIC DNA]</scope>
</reference>
<dbReference type="SUPFAM" id="SSF53448">
    <property type="entry name" value="Nucleotide-diphospho-sugar transferases"/>
    <property type="match status" value="1"/>
</dbReference>
<organism evidence="5 6">
    <name type="scientific">Candidatus Buchananbacteria bacterium RIFCSPHIGHO2_01_FULL_44_11</name>
    <dbReference type="NCBI Taxonomy" id="1797535"/>
    <lineage>
        <taxon>Bacteria</taxon>
        <taxon>Candidatus Buchananiibacteriota</taxon>
    </lineage>
</organism>
<dbReference type="Gene3D" id="3.90.550.10">
    <property type="entry name" value="Spore Coat Polysaccharide Biosynthesis Protein SpsA, Chain A"/>
    <property type="match status" value="1"/>
</dbReference>
<evidence type="ECO:0000256" key="3">
    <source>
        <dbReference type="ARBA" id="ARBA00022679"/>
    </source>
</evidence>
<keyword evidence="2" id="KW-0328">Glycosyltransferase</keyword>
<evidence type="ECO:0000259" key="4">
    <source>
        <dbReference type="Pfam" id="PF00535"/>
    </source>
</evidence>
<comment type="similarity">
    <text evidence="1">Belongs to the glycosyltransferase 2 family.</text>
</comment>
<sequence length="342" mass="39773">MPRVSVQIVTWNSERYIFDCLESLLSQTFTDFSLMVVDNNSTDDTVEFIRQNYPSASVLQNFKNAGFTKAHNQGLLLAKSEYILVMNPDVVLTPEFLANLVGFADNHPAGGSFGGKILKMTTEAIDNDDQGGLRQVVKSNIIDSTGLQIFKSRRVVDRAEGQKDLGQYERFEQVFGISGACVLYRKTALNEVMIRQEYFDNNFFAYKEDIDLAWRLRLYGFENWYQPEAVCYHRRNFAAYADGSLAKIKASRRAVSRLLRFYSFKNHHLTLVKNEQWFNVFLALPWLLVRELQVVFYSLIFEPFQWRSLMLFFAQLPDTLTKRRIIMAHKKVGPQDIRKWFK</sequence>
<evidence type="ECO:0000256" key="2">
    <source>
        <dbReference type="ARBA" id="ARBA00022676"/>
    </source>
</evidence>
<dbReference type="STRING" id="1797535.A2744_03810"/>
<dbReference type="AlphaFoldDB" id="A0A1G1Y2Y0"/>
<evidence type="ECO:0000313" key="5">
    <source>
        <dbReference type="EMBL" id="OGY46544.1"/>
    </source>
</evidence>
<protein>
    <recommendedName>
        <fullName evidence="4">Glycosyltransferase 2-like domain-containing protein</fullName>
    </recommendedName>
</protein>
<dbReference type="Proteomes" id="UP000178240">
    <property type="component" value="Unassembled WGS sequence"/>
</dbReference>
<dbReference type="GO" id="GO:0016757">
    <property type="term" value="F:glycosyltransferase activity"/>
    <property type="evidence" value="ECO:0007669"/>
    <property type="project" value="UniProtKB-KW"/>
</dbReference>
<evidence type="ECO:0000313" key="6">
    <source>
        <dbReference type="Proteomes" id="UP000178240"/>
    </source>
</evidence>
<dbReference type="InterPro" id="IPR029044">
    <property type="entry name" value="Nucleotide-diphossugar_trans"/>
</dbReference>
<dbReference type="EMBL" id="MHIE01000003">
    <property type="protein sequence ID" value="OGY46544.1"/>
    <property type="molecule type" value="Genomic_DNA"/>
</dbReference>
<dbReference type="Pfam" id="PF00535">
    <property type="entry name" value="Glycos_transf_2"/>
    <property type="match status" value="1"/>
</dbReference>
<proteinExistence type="inferred from homology"/>
<name>A0A1G1Y2Y0_9BACT</name>
<keyword evidence="3" id="KW-0808">Transferase</keyword>
<dbReference type="PANTHER" id="PTHR43179">
    <property type="entry name" value="RHAMNOSYLTRANSFERASE WBBL"/>
    <property type="match status" value="1"/>
</dbReference>